<dbReference type="InterPro" id="IPR040316">
    <property type="entry name" value="INTS5"/>
</dbReference>
<dbReference type="InterPro" id="IPR029444">
    <property type="entry name" value="INTS5_C"/>
</dbReference>
<keyword evidence="4" id="KW-1185">Reference proteome</keyword>
<feature type="domain" description="Integrator complex subunit 5 C-terminal" evidence="2">
    <location>
        <begin position="249"/>
        <end position="919"/>
    </location>
</feature>
<dbReference type="Proteomes" id="UP000478052">
    <property type="component" value="Unassembled WGS sequence"/>
</dbReference>
<dbReference type="EMBL" id="VUJU01003992">
    <property type="protein sequence ID" value="KAF0755890.1"/>
    <property type="molecule type" value="Genomic_DNA"/>
</dbReference>
<dbReference type="PANTHER" id="PTHR31697">
    <property type="entry name" value="INTEGRATOR COMPLEX SUBUNIT 5"/>
    <property type="match status" value="1"/>
</dbReference>
<evidence type="ECO:0000313" key="4">
    <source>
        <dbReference type="Proteomes" id="UP000478052"/>
    </source>
</evidence>
<evidence type="ECO:0000313" key="3">
    <source>
        <dbReference type="EMBL" id="KAF0755890.1"/>
    </source>
</evidence>
<evidence type="ECO:0000259" key="2">
    <source>
        <dbReference type="Pfam" id="PF14838"/>
    </source>
</evidence>
<comment type="caution">
    <text evidence="3">The sequence shown here is derived from an EMBL/GenBank/DDBJ whole genome shotgun (WGS) entry which is preliminary data.</text>
</comment>
<proteinExistence type="predicted"/>
<protein>
    <submittedName>
        <fullName evidence="3">Integrator complex subunit 5</fullName>
    </submittedName>
</protein>
<dbReference type="OrthoDB" id="69088at2759"/>
<dbReference type="Pfam" id="PF14837">
    <property type="entry name" value="INTS5_N"/>
    <property type="match status" value="1"/>
</dbReference>
<sequence length="940" mass="107354">MNPFYFIYLPTYKIMMEMKKHQEDQFAKLAVFLSETKQPFINVQTSQITCAMELLKLLPAAQDAVFEYYGKFFDYAISTYLKQLKVQPSWVESSSTSSRLEPPIIPPEIIENVTNIRDVLLRLVEEDHLVWAPVVLHWSYKLLGKISKHYNVHEFARMPLGDMLRFWSQCSVAYILVDINNKTIAKMMKAEGEQSVDSMIETMLGYKSSSFEWVLAQIGDSFPSLVIKDMLLCGIKEMCTTKKFKHTEKLNSFIRILDHLSITYFNNIKEVVFKLFKLSLGEEHQKMTVENVAIVPFLLHMAMCSSTLLKSMLCENLTQITPEVLNNLLPLYPQWKKYFDEQCSFLDIMVQVLLNADRGIKHVLNLIFQLIDCEDPKLKTLKTGAQQLFELFLAELEYSLRTNRTTPPIVKALVTNLHSIKSYLLSTNVDVAQPAARLLSCIAIRDQECLLPYIATMLIECENSTQLETLVEILSFGVNMAHFDGGLVYALVKTNVSLSNVWKNINTLLSLESEPPEGISLHGVSLAVVSHLDKICRSMIECCHCGDMQNAHLLSSILSKIAAKLCMKEMSVPKVLYCVKAAVLYFFTCLFKETDEMFKLKACLRMNKFVNTVSYRSSIARTAAMKYILDGVLKEPFSLLFVTPDNRRNDYIIQPLEKTSLMGSFLQQEYNSTFGEKINTKFDKDELHPKYKTPVFDAKSVRFNEQRLVSFLRSCYSSDECYSFEPTLDTVVSLALLVVQFVSPDVMYNGLPWPDEDFTKVTIERDVHIYHTITTKPILWTILGILAGHRPALCYCSVLLRAVCACLINHWGAVNHTKGKSKDNRQLLDDTVKLLNTMSLGQLLPKPLDVLGVIVPELTPQQILIVLRDCVWTYTRDHIPAPALFLRNNIGGMWRDTTVVSVPKPYSDSLRLTMIENITLFGDLYARLFTNHDQQPTEIL</sequence>
<gene>
    <name evidence="3" type="ORF">FWK35_00013422</name>
</gene>
<accession>A0A6G0YHN9</accession>
<dbReference type="AlphaFoldDB" id="A0A6G0YHN9"/>
<dbReference type="GO" id="GO:0034472">
    <property type="term" value="P:snRNA 3'-end processing"/>
    <property type="evidence" value="ECO:0007669"/>
    <property type="project" value="TreeGrafter"/>
</dbReference>
<dbReference type="GO" id="GO:0032039">
    <property type="term" value="C:integrator complex"/>
    <property type="evidence" value="ECO:0007669"/>
    <property type="project" value="InterPro"/>
</dbReference>
<organism evidence="3 4">
    <name type="scientific">Aphis craccivora</name>
    <name type="common">Cowpea aphid</name>
    <dbReference type="NCBI Taxonomy" id="307492"/>
    <lineage>
        <taxon>Eukaryota</taxon>
        <taxon>Metazoa</taxon>
        <taxon>Ecdysozoa</taxon>
        <taxon>Arthropoda</taxon>
        <taxon>Hexapoda</taxon>
        <taxon>Insecta</taxon>
        <taxon>Pterygota</taxon>
        <taxon>Neoptera</taxon>
        <taxon>Paraneoptera</taxon>
        <taxon>Hemiptera</taxon>
        <taxon>Sternorrhyncha</taxon>
        <taxon>Aphidomorpha</taxon>
        <taxon>Aphidoidea</taxon>
        <taxon>Aphididae</taxon>
        <taxon>Aphidini</taxon>
        <taxon>Aphis</taxon>
        <taxon>Aphis</taxon>
    </lineage>
</organism>
<feature type="domain" description="Integrator complex subunit 5 N-terminal" evidence="1">
    <location>
        <begin position="24"/>
        <end position="240"/>
    </location>
</feature>
<evidence type="ECO:0000259" key="1">
    <source>
        <dbReference type="Pfam" id="PF14837"/>
    </source>
</evidence>
<dbReference type="InterPro" id="IPR029445">
    <property type="entry name" value="INTS5_N"/>
</dbReference>
<name>A0A6G0YHN9_APHCR</name>
<reference evidence="3 4" key="1">
    <citation type="submission" date="2019-08" db="EMBL/GenBank/DDBJ databases">
        <title>Whole genome of Aphis craccivora.</title>
        <authorList>
            <person name="Voronova N.V."/>
            <person name="Shulinski R.S."/>
            <person name="Bandarenka Y.V."/>
            <person name="Zhorov D.G."/>
            <person name="Warner D."/>
        </authorList>
    </citation>
    <scope>NUCLEOTIDE SEQUENCE [LARGE SCALE GENOMIC DNA]</scope>
    <source>
        <strain evidence="3">180601</strain>
        <tissue evidence="3">Whole Body</tissue>
    </source>
</reference>
<dbReference type="PANTHER" id="PTHR31697:SF2">
    <property type="entry name" value="INTEGRATOR COMPLEX SUBUNIT 5"/>
    <property type="match status" value="1"/>
</dbReference>
<dbReference type="Pfam" id="PF14838">
    <property type="entry name" value="INTS5_C"/>
    <property type="match status" value="1"/>
</dbReference>